<reference evidence="9" key="1">
    <citation type="submission" date="2012-01" db="EMBL/GenBank/DDBJ databases">
        <authorList>
            <person name="Walter R."/>
            <person name="Schartl M."/>
            <person name="Warren W."/>
        </authorList>
    </citation>
    <scope>NUCLEOTIDE SEQUENCE [LARGE SCALE GENOMIC DNA]</scope>
    <source>
        <strain evidence="9">JP 163 A</strain>
    </source>
</reference>
<feature type="signal peptide" evidence="6">
    <location>
        <begin position="1"/>
        <end position="17"/>
    </location>
</feature>
<dbReference type="PANTHER" id="PTHR24366:SF158">
    <property type="entry name" value="PLATELET GLYCOPROTEIN IB ALPHA CHAIN-LIKE-RELATED"/>
    <property type="match status" value="1"/>
</dbReference>
<dbReference type="OMA" id="FYFIVFC"/>
<reference evidence="8" key="3">
    <citation type="submission" date="2025-08" db="UniProtKB">
        <authorList>
            <consortium name="Ensembl"/>
        </authorList>
    </citation>
    <scope>IDENTIFICATION</scope>
    <source>
        <strain evidence="8">JP 163 A</strain>
    </source>
</reference>
<evidence type="ECO:0000256" key="2">
    <source>
        <dbReference type="ARBA" id="ARBA00022729"/>
    </source>
</evidence>
<evidence type="ECO:0000256" key="3">
    <source>
        <dbReference type="ARBA" id="ARBA00022737"/>
    </source>
</evidence>
<dbReference type="AlphaFoldDB" id="A0A3B5R779"/>
<feature type="domain" description="LRRCT" evidence="7">
    <location>
        <begin position="205"/>
        <end position="265"/>
    </location>
</feature>
<dbReference type="PANTHER" id="PTHR24366">
    <property type="entry name" value="IG(IMMUNOGLOBULIN) AND LRR(LEUCINE RICH REPEAT) DOMAINS"/>
    <property type="match status" value="1"/>
</dbReference>
<feature type="chain" id="PRO_5017467491" evidence="6">
    <location>
        <begin position="18"/>
        <end position="712"/>
    </location>
</feature>
<dbReference type="Gene3D" id="3.80.10.10">
    <property type="entry name" value="Ribonuclease Inhibitor"/>
    <property type="match status" value="1"/>
</dbReference>
<evidence type="ECO:0000256" key="4">
    <source>
        <dbReference type="SAM" id="MobiDB-lite"/>
    </source>
</evidence>
<keyword evidence="5" id="KW-0812">Transmembrane</keyword>
<dbReference type="InterPro" id="IPR000483">
    <property type="entry name" value="Cys-rich_flank_reg_C"/>
</dbReference>
<evidence type="ECO:0000259" key="7">
    <source>
        <dbReference type="SMART" id="SM00082"/>
    </source>
</evidence>
<dbReference type="SUPFAM" id="SSF52058">
    <property type="entry name" value="L domain-like"/>
    <property type="match status" value="1"/>
</dbReference>
<dbReference type="GeneTree" id="ENSGT00940000169810"/>
<dbReference type="InterPro" id="IPR001611">
    <property type="entry name" value="Leu-rich_rpt"/>
</dbReference>
<organism evidence="8 9">
    <name type="scientific">Xiphophorus maculatus</name>
    <name type="common">Southern platyfish</name>
    <name type="synonym">Platypoecilus maculatus</name>
    <dbReference type="NCBI Taxonomy" id="8083"/>
    <lineage>
        <taxon>Eukaryota</taxon>
        <taxon>Metazoa</taxon>
        <taxon>Chordata</taxon>
        <taxon>Craniata</taxon>
        <taxon>Vertebrata</taxon>
        <taxon>Euteleostomi</taxon>
        <taxon>Actinopterygii</taxon>
        <taxon>Neopterygii</taxon>
        <taxon>Teleostei</taxon>
        <taxon>Neoteleostei</taxon>
        <taxon>Acanthomorphata</taxon>
        <taxon>Ovalentaria</taxon>
        <taxon>Atherinomorphae</taxon>
        <taxon>Cyprinodontiformes</taxon>
        <taxon>Poeciliidae</taxon>
        <taxon>Poeciliinae</taxon>
        <taxon>Xiphophorus</taxon>
    </lineage>
</organism>
<proteinExistence type="predicted"/>
<feature type="compositionally biased region" description="Pro residues" evidence="4">
    <location>
        <begin position="293"/>
        <end position="306"/>
    </location>
</feature>
<feature type="transmembrane region" description="Helical" evidence="5">
    <location>
        <begin position="455"/>
        <end position="481"/>
    </location>
</feature>
<dbReference type="InParanoid" id="A0A3B5R779"/>
<dbReference type="SMART" id="SM00082">
    <property type="entry name" value="LRRCT"/>
    <property type="match status" value="1"/>
</dbReference>
<dbReference type="InterPro" id="IPR003591">
    <property type="entry name" value="Leu-rich_rpt_typical-subtyp"/>
</dbReference>
<name>A0A3B5R779_XIPMA</name>
<evidence type="ECO:0000256" key="1">
    <source>
        <dbReference type="ARBA" id="ARBA00022614"/>
    </source>
</evidence>
<dbReference type="Proteomes" id="UP000002852">
    <property type="component" value="Unassembled WGS sequence"/>
</dbReference>
<dbReference type="SMART" id="SM00369">
    <property type="entry name" value="LRR_TYP"/>
    <property type="match status" value="4"/>
</dbReference>
<keyword evidence="5" id="KW-0472">Membrane</keyword>
<keyword evidence="9" id="KW-1185">Reference proteome</keyword>
<sequence length="712" mass="75626">MQLFLLLLFLLLHGAMAASVPGCHGDRDKDHRPRENCSRSGFSHIPAGLDQETQVLLFPSNLFSSLSWSSFQVFPGLYELDLTANQVPAVAPSSAPVLAGLAVLRLGSNRLTFLPDGAFAACPALTELYLQNNSLASLTDRSFSGLSVLEILDLTANRISILPALMLHPLTAIETLYLENNQIQVMPDGWFSQKEDVPYLYLSLNPWACSCSLGYLRRYLDDFELNIYVRDGAEIRNGVDSVVCDSPRHHQGKPVVTLEESDLCSADGEPEPPRMTSLPPDPTAPAASVQPSGPEPPAATSPPQPTTPDLMTTSAERASVRHRVTRSWYRTFTSPKQRSHHSSSETQTGSSSVGWFNQTAHPTTEVPLAPDVPSTTDVPLNTDVPLVPDVPTSRGQHVSVVPASRGQHVSVVPASRGQHVSVVPASRGQHVSVVPASRGQHVSVVPASRAAVLCVWLSAGCLLLCAASAASVLLTLLRFFFCYQKLYKPLRLTLARRAKAMEGAALLRKEEQADGGVVALYRSLLFVHREGGGAAGREEGEGGQTVTLKLAGDGTGGEDRGVYRRSMYRLVSREEELEGWREVLEECRVSAEDGGRKRGSRREEAAGGAAAGAAGGGAGGGAGGVAAGGGAAGGGAGGAAGVSRKRYSVILREEREEAGGGREELDWVVGGWEAGRGAEEGPRSSWGEWLAGYLPSMLWGLAAPPEEAAAAK</sequence>
<evidence type="ECO:0000313" key="9">
    <source>
        <dbReference type="Proteomes" id="UP000002852"/>
    </source>
</evidence>
<keyword evidence="5" id="KW-1133">Transmembrane helix</keyword>
<evidence type="ECO:0000313" key="8">
    <source>
        <dbReference type="Ensembl" id="ENSXMAP00000039049.1"/>
    </source>
</evidence>
<keyword evidence="3" id="KW-0677">Repeat</keyword>
<evidence type="ECO:0000256" key="5">
    <source>
        <dbReference type="SAM" id="Phobius"/>
    </source>
</evidence>
<keyword evidence="2 6" id="KW-0732">Signal</keyword>
<reference evidence="8" key="4">
    <citation type="submission" date="2025-09" db="UniProtKB">
        <authorList>
            <consortium name="Ensembl"/>
        </authorList>
    </citation>
    <scope>IDENTIFICATION</scope>
    <source>
        <strain evidence="8">JP 163 A</strain>
    </source>
</reference>
<keyword evidence="1" id="KW-0433">Leucine-rich repeat</keyword>
<accession>A0A3B5R779</accession>
<evidence type="ECO:0000256" key="6">
    <source>
        <dbReference type="SAM" id="SignalP"/>
    </source>
</evidence>
<dbReference type="STRING" id="8083.ENSXMAP00000039049"/>
<dbReference type="InterPro" id="IPR032675">
    <property type="entry name" value="LRR_dom_sf"/>
</dbReference>
<reference evidence="9" key="2">
    <citation type="journal article" date="2013" name="Nat. Genet.">
        <title>The genome of the platyfish, Xiphophorus maculatus, provides insights into evolutionary adaptation and several complex traits.</title>
        <authorList>
            <person name="Schartl M."/>
            <person name="Walter R.B."/>
            <person name="Shen Y."/>
            <person name="Garcia T."/>
            <person name="Catchen J."/>
            <person name="Amores A."/>
            <person name="Braasch I."/>
            <person name="Chalopin D."/>
            <person name="Volff J.N."/>
            <person name="Lesch K.P."/>
            <person name="Bisazza A."/>
            <person name="Minx P."/>
            <person name="Hillier L."/>
            <person name="Wilson R.K."/>
            <person name="Fuerstenberg S."/>
            <person name="Boore J."/>
            <person name="Searle S."/>
            <person name="Postlethwait J.H."/>
            <person name="Warren W.C."/>
        </authorList>
    </citation>
    <scope>NUCLEOTIDE SEQUENCE [LARGE SCALE GENOMIC DNA]</scope>
    <source>
        <strain evidence="9">JP 163 A</strain>
    </source>
</reference>
<dbReference type="Pfam" id="PF13855">
    <property type="entry name" value="LRR_8"/>
    <property type="match status" value="1"/>
</dbReference>
<dbReference type="Ensembl" id="ENSXMAT00000038752.1">
    <property type="protein sequence ID" value="ENSXMAP00000039049.1"/>
    <property type="gene ID" value="ENSXMAG00000024666.1"/>
</dbReference>
<protein>
    <submittedName>
        <fullName evidence="8">SLIT and NTRK-like protein 5</fullName>
    </submittedName>
</protein>
<feature type="region of interest" description="Disordered" evidence="4">
    <location>
        <begin position="247"/>
        <end position="358"/>
    </location>
</feature>